<evidence type="ECO:0000256" key="2">
    <source>
        <dbReference type="ARBA" id="ARBA00010913"/>
    </source>
</evidence>
<dbReference type="Pfam" id="PF01103">
    <property type="entry name" value="Omp85"/>
    <property type="match status" value="1"/>
</dbReference>
<comment type="similarity">
    <text evidence="2">Belongs to the SAM50/omp85 family.</text>
</comment>
<dbReference type="PANTHER" id="PTHR12815">
    <property type="entry name" value="SORTING AND ASSEMBLY MACHINERY SAMM50 PROTEIN FAMILY MEMBER"/>
    <property type="match status" value="1"/>
</dbReference>
<dbReference type="InterPro" id="IPR039910">
    <property type="entry name" value="D15-like"/>
</dbReference>
<evidence type="ECO:0000259" key="7">
    <source>
        <dbReference type="Pfam" id="PF01103"/>
    </source>
</evidence>
<evidence type="ECO:0000256" key="5">
    <source>
        <dbReference type="ARBA" id="ARBA00023136"/>
    </source>
</evidence>
<keyword evidence="3" id="KW-1134">Transmembrane beta strand</keyword>
<feature type="domain" description="Bacterial surface antigen (D15)" evidence="7">
    <location>
        <begin position="170"/>
        <end position="510"/>
    </location>
</feature>
<keyword evidence="4" id="KW-0812">Transmembrane</keyword>
<keyword evidence="5" id="KW-0472">Membrane</keyword>
<accession>A0A8H6DUU6</accession>
<dbReference type="GO" id="GO:0005741">
    <property type="term" value="C:mitochondrial outer membrane"/>
    <property type="evidence" value="ECO:0007669"/>
    <property type="project" value="UniProtKB-SubCell"/>
</dbReference>
<dbReference type="InterPro" id="IPR000184">
    <property type="entry name" value="Bac_surfAg_D15"/>
</dbReference>
<evidence type="ECO:0000256" key="3">
    <source>
        <dbReference type="ARBA" id="ARBA00022452"/>
    </source>
</evidence>
<protein>
    <recommendedName>
        <fullName evidence="7">Bacterial surface antigen (D15) domain-containing protein</fullName>
    </recommendedName>
</protein>
<evidence type="ECO:0000313" key="8">
    <source>
        <dbReference type="EMBL" id="KAF5848748.1"/>
    </source>
</evidence>
<name>A0A8H6DUU6_COCSA</name>
<proteinExistence type="inferred from homology"/>
<sequence length="511" mass="55844">MASPHEDDVFERLKNRTDLKEQQRQQDELNARLQAQQQRAQQRLGELVDDNTSLPVTISSVRVLHANRTRRSFLERVVEPLLSANRTEPYTLEEALKEVGEATDKLNRFGIFKSPISVYLDRPSQTIATSSPTDVDVYISAIERGNYTIKTGTEAGASEADAYVHAELRNLFGGAETLNAHGSLGTRTRSAYSLAFDTPILANPDLKFQLNGFASSTLKSWASHEEVLKGGNSKLLWRLKNGATHEIGYSAIWRQITSLAENASPSVRADAGDSFKSSITHTWLQDKRDYPLLPNRGYMMKSVSELAGFGPLKGDTAFWRSEVESQVALPFGNTGITLTAGLRGGLLYPMKLAGENQYQASRINDRFQLGGPNNVRGFRLAGLGPRDGPDSLGGDIYAAGGASLLLPIPRVGKETPLRLQAFINGGRLLALKNPNSKKEDGSFGSSSDVYSAIRKSFSTLTAEMPSAAAGFGLVYAHPVARFEINFSLPLVMRAKEESRKGLSFGVGIEFL</sequence>
<dbReference type="Gene3D" id="2.40.160.50">
    <property type="entry name" value="membrane protein fhac: a member of the omp85/tpsb transporter family"/>
    <property type="match status" value="1"/>
</dbReference>
<evidence type="ECO:0000256" key="6">
    <source>
        <dbReference type="SAM" id="MobiDB-lite"/>
    </source>
</evidence>
<reference evidence="8" key="1">
    <citation type="submission" date="2019-11" db="EMBL/GenBank/DDBJ databases">
        <title>Bipolaris sorokiniana Genome sequencing.</title>
        <authorList>
            <person name="Wang H."/>
        </authorList>
    </citation>
    <scope>NUCLEOTIDE SEQUENCE</scope>
</reference>
<evidence type="ECO:0000256" key="1">
    <source>
        <dbReference type="ARBA" id="ARBA00004374"/>
    </source>
</evidence>
<organism evidence="8 9">
    <name type="scientific">Cochliobolus sativus</name>
    <name type="common">Common root rot and spot blotch fungus</name>
    <name type="synonym">Bipolaris sorokiniana</name>
    <dbReference type="NCBI Taxonomy" id="45130"/>
    <lineage>
        <taxon>Eukaryota</taxon>
        <taxon>Fungi</taxon>
        <taxon>Dikarya</taxon>
        <taxon>Ascomycota</taxon>
        <taxon>Pezizomycotina</taxon>
        <taxon>Dothideomycetes</taxon>
        <taxon>Pleosporomycetidae</taxon>
        <taxon>Pleosporales</taxon>
        <taxon>Pleosporineae</taxon>
        <taxon>Pleosporaceae</taxon>
        <taxon>Bipolaris</taxon>
    </lineage>
</organism>
<dbReference type="Proteomes" id="UP000624244">
    <property type="component" value="Unassembled WGS sequence"/>
</dbReference>
<dbReference type="FunFam" id="2.40.160.50:FF:000008">
    <property type="entry name" value="Mitochondrial outer membrane beta-barrel protein Tob55"/>
    <property type="match status" value="1"/>
</dbReference>
<dbReference type="GO" id="GO:0045040">
    <property type="term" value="P:protein insertion into mitochondrial outer membrane"/>
    <property type="evidence" value="ECO:0007669"/>
    <property type="project" value="TreeGrafter"/>
</dbReference>
<comment type="subcellular location">
    <subcellularLocation>
        <location evidence="1">Mitochondrion outer membrane</location>
        <topology evidence="1">Multi-pass membrane protein</topology>
    </subcellularLocation>
</comment>
<dbReference type="AlphaFoldDB" id="A0A8H6DUU6"/>
<dbReference type="EMBL" id="WNKQ01000010">
    <property type="protein sequence ID" value="KAF5848748.1"/>
    <property type="molecule type" value="Genomic_DNA"/>
</dbReference>
<feature type="region of interest" description="Disordered" evidence="6">
    <location>
        <begin position="1"/>
        <end position="25"/>
    </location>
</feature>
<comment type="caution">
    <text evidence="8">The sequence shown here is derived from an EMBL/GenBank/DDBJ whole genome shotgun (WGS) entry which is preliminary data.</text>
</comment>
<evidence type="ECO:0000313" key="9">
    <source>
        <dbReference type="Proteomes" id="UP000624244"/>
    </source>
</evidence>
<evidence type="ECO:0000256" key="4">
    <source>
        <dbReference type="ARBA" id="ARBA00022692"/>
    </source>
</evidence>
<dbReference type="PANTHER" id="PTHR12815:SF18">
    <property type="entry name" value="SORTING AND ASSEMBLY MACHINERY COMPONENT 50 HOMOLOG"/>
    <property type="match status" value="1"/>
</dbReference>
<gene>
    <name evidence="8" type="ORF">GGP41_009855</name>
</gene>